<dbReference type="PANTHER" id="PTHR37984:SF5">
    <property type="entry name" value="PROTEIN NYNRIN-LIKE"/>
    <property type="match status" value="1"/>
</dbReference>
<evidence type="ECO:0000256" key="10">
    <source>
        <dbReference type="ARBA" id="ARBA00022908"/>
    </source>
</evidence>
<evidence type="ECO:0000256" key="3">
    <source>
        <dbReference type="ARBA" id="ARBA00022695"/>
    </source>
</evidence>
<reference evidence="20 21" key="1">
    <citation type="journal article" date="2018" name="Cell">
        <title>The Chara Genome: Secondary Complexity and Implications for Plant Terrestrialization.</title>
        <authorList>
            <person name="Nishiyama T."/>
            <person name="Sakayama H."/>
            <person name="Vries J.D."/>
            <person name="Buschmann H."/>
            <person name="Saint-Marcoux D."/>
            <person name="Ullrich K.K."/>
            <person name="Haas F.B."/>
            <person name="Vanderstraeten L."/>
            <person name="Becker D."/>
            <person name="Lang D."/>
            <person name="Vosolsobe S."/>
            <person name="Rombauts S."/>
            <person name="Wilhelmsson P.K.I."/>
            <person name="Janitza P."/>
            <person name="Kern R."/>
            <person name="Heyl A."/>
            <person name="Rumpler F."/>
            <person name="Villalobos L.I.A.C."/>
            <person name="Clay J.M."/>
            <person name="Skokan R."/>
            <person name="Toyoda A."/>
            <person name="Suzuki Y."/>
            <person name="Kagoshima H."/>
            <person name="Schijlen E."/>
            <person name="Tajeshwar N."/>
            <person name="Catarino B."/>
            <person name="Hetherington A.J."/>
            <person name="Saltykova A."/>
            <person name="Bonnot C."/>
            <person name="Breuninger H."/>
            <person name="Symeonidi A."/>
            <person name="Radhakrishnan G.V."/>
            <person name="Van Nieuwerburgh F."/>
            <person name="Deforce D."/>
            <person name="Chang C."/>
            <person name="Karol K.G."/>
            <person name="Hedrich R."/>
            <person name="Ulvskov P."/>
            <person name="Glockner G."/>
            <person name="Delwiche C.F."/>
            <person name="Petrasek J."/>
            <person name="Van de Peer Y."/>
            <person name="Friml J."/>
            <person name="Beilby M."/>
            <person name="Dolan L."/>
            <person name="Kohara Y."/>
            <person name="Sugano S."/>
            <person name="Fujiyama A."/>
            <person name="Delaux P.-M."/>
            <person name="Quint M."/>
            <person name="TheiBen G."/>
            <person name="Hagemann M."/>
            <person name="Harholt J."/>
            <person name="Dunand C."/>
            <person name="Zachgo S."/>
            <person name="Langdale J."/>
            <person name="Maumus F."/>
            <person name="Straeten D.V.D."/>
            <person name="Gould S.B."/>
            <person name="Rensing S.A."/>
        </authorList>
    </citation>
    <scope>NUCLEOTIDE SEQUENCE [LARGE SCALE GENOMIC DNA]</scope>
    <source>
        <strain evidence="20 21">S276</strain>
    </source>
</reference>
<name>A0A388LQF3_CHABU</name>
<dbReference type="Gene3D" id="3.30.70.270">
    <property type="match status" value="2"/>
</dbReference>
<dbReference type="GO" id="GO:0003677">
    <property type="term" value="F:DNA binding"/>
    <property type="evidence" value="ECO:0007669"/>
    <property type="project" value="UniProtKB-KW"/>
</dbReference>
<evidence type="ECO:0000259" key="19">
    <source>
        <dbReference type="PROSITE" id="PS50994"/>
    </source>
</evidence>
<dbReference type="PROSITE" id="PS50994">
    <property type="entry name" value="INTEGRASE"/>
    <property type="match status" value="1"/>
</dbReference>
<dbReference type="Pfam" id="PF08284">
    <property type="entry name" value="RVP_2"/>
    <property type="match status" value="1"/>
</dbReference>
<feature type="compositionally biased region" description="Low complexity" evidence="17">
    <location>
        <begin position="589"/>
        <end position="610"/>
    </location>
</feature>
<dbReference type="GO" id="GO:0006310">
    <property type="term" value="P:DNA recombination"/>
    <property type="evidence" value="ECO:0007669"/>
    <property type="project" value="UniProtKB-KW"/>
</dbReference>
<dbReference type="Pfam" id="PF17921">
    <property type="entry name" value="Integrase_H2C2"/>
    <property type="match status" value="1"/>
</dbReference>
<dbReference type="EMBL" id="BFEA01000481">
    <property type="protein sequence ID" value="GBG84570.1"/>
    <property type="molecule type" value="Genomic_DNA"/>
</dbReference>
<evidence type="ECO:0000256" key="11">
    <source>
        <dbReference type="ARBA" id="ARBA00022918"/>
    </source>
</evidence>
<dbReference type="SUPFAM" id="SSF53098">
    <property type="entry name" value="Ribonuclease H-like"/>
    <property type="match status" value="1"/>
</dbReference>
<evidence type="ECO:0000256" key="13">
    <source>
        <dbReference type="ARBA" id="ARBA00023125"/>
    </source>
</evidence>
<evidence type="ECO:0000259" key="18">
    <source>
        <dbReference type="PROSITE" id="PS50878"/>
    </source>
</evidence>
<evidence type="ECO:0000313" key="21">
    <source>
        <dbReference type="Proteomes" id="UP000265515"/>
    </source>
</evidence>
<protein>
    <recommendedName>
        <fullName evidence="22">Reverse transcriptase</fullName>
    </recommendedName>
</protein>
<keyword evidence="16" id="KW-0175">Coiled coil</keyword>
<keyword evidence="10" id="KW-0229">DNA integration</keyword>
<dbReference type="CDD" id="cd00303">
    <property type="entry name" value="retropepsin_like"/>
    <property type="match status" value="1"/>
</dbReference>
<sequence>MIAENKAPNVPKAAITDRGTIKAVRPLLPVRYRSKFNEWQMATDIAFTIPTLDDDRALAKSIRDNISTETPMGVYGVPPCEQTAEGKTLEEPIFTPFDHILVKLDERAKLSEGLTWRAWDTITMLADIIRTRLMTSKTSLQDEATPIDVDMGREDSDMEDEEVVEREEDNKISPGGDNDEPPTKSESSVGEYGLSSSAASEDSRDSDTDSSKTQAAVLRPGQWRGGGEVLRTARWGGGGEELRLARWRGGGEVLRPALWGGGGEVLQPARWGGGGEVVERCFGRLGGEVLRPARLGGVGEVLRPARWGGGGEVVRQARWGSGGEALWGGGGEELRLGRWRGGGEVLRSAVWGGGGEVLRPARWGGGGKVLQPARWGGGGEVLWPARWGSGGEVLQLARWKGALAVSVGRFFGRFGGSVLRPLGGEVVGRCFGWLSGEVMGRCFGWLGGEVVGSCFDRLGGEVVASDAEKPYMQALLDSAIKREQESEKERKETLLKRQVALLETVPSLTEEQCGEQLQSILTAFVQVRNLEDHTTQIAEVFAKLQTLQDDLTDMTRKYHELTKEVVDLRQAQVANPLPLPPRTEAPIETTSAPLTVSSSATSSSVMATPSGPAAGADSVVAVTSNEVETSATTAAPRPEPAAAGPNHAGPYVDRKEVQIPSKYDGKEDIEFWIGSMRAYFEILGTQIETQVVIVGMNVEPVVRGFLEVQATRAGFQKTALAKWLRTTLVASLEDLLISQYQDPHVVVRARTQLDKVKRSKWTGSMKSLQTYLSKMFATPGLDLSAQSCLDVVKGAVPTSFTNRLGKDYIAYTDWLTLMKDIVSLEAIDLVSTAGSKKPMGGRRFQGSNRFAVHDLLEAKEEADAGDPTLGDDKEQDFDTAWKPESGVEPVSANSTAGESDSVENQQPSLEAQPSAEDKAEVSNVLYVEPWEESEMVDFHYHLEHWAEMKQQRAQGTVKLIFFKLLINHRYLRVLVDCGATANLMSPHGIRKVGLGMKQVALQNPCRTQVGNKEVVSSTHAVKGVRTTFDKGKTVTHALNFFVLDKCPFDAVLSLDWLESQCEWTKWKESLFMVKDAQGNEFPVLLDEKCESPVTFLNAMQFYIKWRKHKEDEQLYVAFVRPAHVPSTFAANTTTTLIDDPTSDIQTLLDRFLEVLAKPRGVPTRPVRHTIELVEGVVPPKGCVYRMGPGELEELRRQIDEMIDKGWIKPSESEFGAPVLFVPKKGGKLRMCIDYRGLNRITRKNVYPLPRIDDLLDVSGGCKVFSKIDLKSGYHQIEVDPTDQHKTAFKTRDGLYEFTVMPFGLTNAPATFQSFMDKVLREQIGRFVVVHLNDILIFSKSMEEHLKHLEEVLAILKKTQLHLNLEKSEFGKDSVIYLGHRLSAAGLEPEAAKIEVIRDWSQPANIRELRSFLGLASYYRKFVTHFSIIARPLSRLTRKNVPYSWDAACTKAFQTLKEALVSYPVLRIADPKLTFVVTTDASQYGIGVVLQQDDSDGLRPLEYYSKRMPRVKVATSTYMRELYALHMALDHWKHYLLGRHFKVFSDHETLKWIKQQTTLSPTLLRWFHEIDIFDFELRHKKGCYNRVADALSRHPKYMTCLVKSYDLRKKLKEELVEQTAKDQELSSILEQLRDDPSSQPDFHEYGGLIFRCYGNHDRLCVPNHEPLRTHFLDLAHGRSGHFGMTKTYANLLRQFDWLGMKGTAQKFVAECQVCQRIKPCRQKPMGLLTPLPIPEGPGESVSIDFTDMGKVSKNGYSQVMVIVDKFSKFLNLIPLPPHTPTNLVICEFQQKYLLQFGTPKTLVSDWDPRFISTEWKDFTSHLGIKLCMASGRQPKANGLAEEINQTVFQLLRALIIPDQETWDEELYFVKGLYNNSVHFATAMTPNRLHYGWQIRNPLSYLFPEQSAGLTPGRPGFRAKYDRLLKVAVAAMTKRQHAMIHHANKKRRPSEIQVGSYVWVKMSEFSEEEGVSRKLLPLYYGPWEVLDVIGEDHFGPSYVVDVPAHLRIYPVFHASKLNLHRDAETFDYREDMIPRAIKGGHEIDGIKQHVGKGRNRQYQVHFMYHPLDGLYWISKQELLRNAPRVVKAYERQIAINAAPKISARLTATEYSRNLFALLAYDAFAEDSE</sequence>
<dbReference type="GO" id="GO:0003887">
    <property type="term" value="F:DNA-directed DNA polymerase activity"/>
    <property type="evidence" value="ECO:0007669"/>
    <property type="project" value="UniProtKB-KW"/>
</dbReference>
<feature type="region of interest" description="Disordered" evidence="17">
    <location>
        <begin position="861"/>
        <end position="920"/>
    </location>
</feature>
<dbReference type="InterPro" id="IPR056924">
    <property type="entry name" value="SH3_Tf2-1"/>
</dbReference>
<dbReference type="GO" id="GO:0004519">
    <property type="term" value="F:endonuclease activity"/>
    <property type="evidence" value="ECO:0007669"/>
    <property type="project" value="UniProtKB-KW"/>
</dbReference>
<dbReference type="PANTHER" id="PTHR37984">
    <property type="entry name" value="PROTEIN CBG26694"/>
    <property type="match status" value="1"/>
</dbReference>
<keyword evidence="2" id="KW-0808">Transferase</keyword>
<dbReference type="PROSITE" id="PS50878">
    <property type="entry name" value="RT_POL"/>
    <property type="match status" value="1"/>
</dbReference>
<gene>
    <name evidence="20" type="ORF">CBR_g38852</name>
</gene>
<dbReference type="Pfam" id="PF00665">
    <property type="entry name" value="rve"/>
    <property type="match status" value="1"/>
</dbReference>
<organism evidence="20 21">
    <name type="scientific">Chara braunii</name>
    <name type="common">Braun's stonewort</name>
    <dbReference type="NCBI Taxonomy" id="69332"/>
    <lineage>
        <taxon>Eukaryota</taxon>
        <taxon>Viridiplantae</taxon>
        <taxon>Streptophyta</taxon>
        <taxon>Charophyceae</taxon>
        <taxon>Charales</taxon>
        <taxon>Characeae</taxon>
        <taxon>Chara</taxon>
    </lineage>
</organism>
<evidence type="ECO:0000313" key="20">
    <source>
        <dbReference type="EMBL" id="GBG84570.1"/>
    </source>
</evidence>
<keyword evidence="8" id="KW-0378">Hydrolase</keyword>
<keyword evidence="3" id="KW-0548">Nucleotidyltransferase</keyword>
<dbReference type="CDD" id="cd09274">
    <property type="entry name" value="RNase_HI_RT_Ty3"/>
    <property type="match status" value="1"/>
</dbReference>
<keyword evidence="5" id="KW-0479">Metal-binding</keyword>
<keyword evidence="4" id="KW-0540">Nuclease</keyword>
<dbReference type="InterPro" id="IPR000477">
    <property type="entry name" value="RT_dom"/>
</dbReference>
<evidence type="ECO:0000256" key="14">
    <source>
        <dbReference type="ARBA" id="ARBA00023172"/>
    </source>
</evidence>
<accession>A0A388LQF3</accession>
<dbReference type="Pfam" id="PF00078">
    <property type="entry name" value="RVT_1"/>
    <property type="match status" value="1"/>
</dbReference>
<evidence type="ECO:0000256" key="16">
    <source>
        <dbReference type="SAM" id="Coils"/>
    </source>
</evidence>
<keyword evidence="11" id="KW-0695">RNA-directed DNA polymerase</keyword>
<dbReference type="Gene3D" id="2.40.70.10">
    <property type="entry name" value="Acid Proteases"/>
    <property type="match status" value="1"/>
</dbReference>
<dbReference type="GO" id="GO:0003964">
    <property type="term" value="F:RNA-directed DNA polymerase activity"/>
    <property type="evidence" value="ECO:0007669"/>
    <property type="project" value="UniProtKB-KW"/>
</dbReference>
<feature type="compositionally biased region" description="Polar residues" evidence="17">
    <location>
        <begin position="891"/>
        <end position="911"/>
    </location>
</feature>
<dbReference type="InterPro" id="IPR036397">
    <property type="entry name" value="RNaseH_sf"/>
</dbReference>
<dbReference type="InterPro" id="IPR043502">
    <property type="entry name" value="DNA/RNA_pol_sf"/>
</dbReference>
<keyword evidence="14" id="KW-0233">DNA recombination</keyword>
<dbReference type="Gene3D" id="3.30.420.10">
    <property type="entry name" value="Ribonuclease H-like superfamily/Ribonuclease H"/>
    <property type="match status" value="1"/>
</dbReference>
<keyword evidence="1" id="KW-0645">Protease</keyword>
<dbReference type="OrthoDB" id="7699516at2759"/>
<keyword evidence="6" id="KW-0064">Aspartyl protease</keyword>
<keyword evidence="13" id="KW-0238">DNA-binding</keyword>
<dbReference type="InterPro" id="IPR041588">
    <property type="entry name" value="Integrase_H2C2"/>
</dbReference>
<keyword evidence="12" id="KW-0239">DNA-directed DNA polymerase</keyword>
<feature type="region of interest" description="Disordered" evidence="17">
    <location>
        <begin position="143"/>
        <end position="223"/>
    </location>
</feature>
<evidence type="ECO:0000256" key="6">
    <source>
        <dbReference type="ARBA" id="ARBA00022750"/>
    </source>
</evidence>
<evidence type="ECO:0000256" key="7">
    <source>
        <dbReference type="ARBA" id="ARBA00022759"/>
    </source>
</evidence>
<keyword evidence="9" id="KW-0460">Magnesium</keyword>
<dbReference type="Gramene" id="GBG84570">
    <property type="protein sequence ID" value="GBG84570"/>
    <property type="gene ID" value="CBR_g38852"/>
</dbReference>
<evidence type="ECO:0000256" key="2">
    <source>
        <dbReference type="ARBA" id="ARBA00022679"/>
    </source>
</evidence>
<dbReference type="InterPro" id="IPR050951">
    <property type="entry name" value="Retrovirus_Pol_polyprotein"/>
</dbReference>
<feature type="coiled-coil region" evidence="16">
    <location>
        <begin position="530"/>
        <end position="571"/>
    </location>
</feature>
<evidence type="ECO:0000256" key="4">
    <source>
        <dbReference type="ARBA" id="ARBA00022722"/>
    </source>
</evidence>
<dbReference type="InterPro" id="IPR021109">
    <property type="entry name" value="Peptidase_aspartic_dom_sf"/>
</dbReference>
<feature type="domain" description="Reverse transcriptase" evidence="18">
    <location>
        <begin position="1202"/>
        <end position="1381"/>
    </location>
</feature>
<comment type="caution">
    <text evidence="20">The sequence shown here is derived from an EMBL/GenBank/DDBJ whole genome shotgun (WGS) entry which is preliminary data.</text>
</comment>
<dbReference type="InterPro" id="IPR001584">
    <property type="entry name" value="Integrase_cat-core"/>
</dbReference>
<keyword evidence="15" id="KW-0511">Multifunctional enzyme</keyword>
<evidence type="ECO:0000256" key="8">
    <source>
        <dbReference type="ARBA" id="ARBA00022801"/>
    </source>
</evidence>
<dbReference type="GO" id="GO:0006508">
    <property type="term" value="P:proteolysis"/>
    <property type="evidence" value="ECO:0007669"/>
    <property type="project" value="UniProtKB-KW"/>
</dbReference>
<keyword evidence="21" id="KW-1185">Reference proteome</keyword>
<dbReference type="GO" id="GO:0015074">
    <property type="term" value="P:DNA integration"/>
    <property type="evidence" value="ECO:0007669"/>
    <property type="project" value="UniProtKB-KW"/>
</dbReference>
<feature type="compositionally biased region" description="Basic and acidic residues" evidence="17">
    <location>
        <begin position="201"/>
        <end position="210"/>
    </location>
</feature>
<dbReference type="Pfam" id="PF17919">
    <property type="entry name" value="RT_RNaseH_2"/>
    <property type="match status" value="1"/>
</dbReference>
<dbReference type="Pfam" id="PF24626">
    <property type="entry name" value="SH3_Tf2-1"/>
    <property type="match status" value="1"/>
</dbReference>
<dbReference type="FunFam" id="3.10.10.10:FF:000007">
    <property type="entry name" value="Retrovirus-related Pol polyprotein from transposon 17.6-like Protein"/>
    <property type="match status" value="1"/>
</dbReference>
<feature type="compositionally biased region" description="Low complexity" evidence="17">
    <location>
        <begin position="629"/>
        <end position="643"/>
    </location>
</feature>
<feature type="region of interest" description="Disordered" evidence="17">
    <location>
        <begin position="576"/>
        <end position="651"/>
    </location>
</feature>
<dbReference type="Gene3D" id="1.10.340.70">
    <property type="match status" value="1"/>
</dbReference>
<evidence type="ECO:0000256" key="17">
    <source>
        <dbReference type="SAM" id="MobiDB-lite"/>
    </source>
</evidence>
<dbReference type="SUPFAM" id="SSF56672">
    <property type="entry name" value="DNA/RNA polymerases"/>
    <property type="match status" value="1"/>
</dbReference>
<proteinExistence type="predicted"/>
<evidence type="ECO:0000256" key="1">
    <source>
        <dbReference type="ARBA" id="ARBA00022670"/>
    </source>
</evidence>
<evidence type="ECO:0000256" key="5">
    <source>
        <dbReference type="ARBA" id="ARBA00022723"/>
    </source>
</evidence>
<evidence type="ECO:0000256" key="9">
    <source>
        <dbReference type="ARBA" id="ARBA00022842"/>
    </source>
</evidence>
<feature type="compositionally biased region" description="Acidic residues" evidence="17">
    <location>
        <begin position="156"/>
        <end position="167"/>
    </location>
</feature>
<dbReference type="InterPro" id="IPR012337">
    <property type="entry name" value="RNaseH-like_sf"/>
</dbReference>
<evidence type="ECO:0000256" key="12">
    <source>
        <dbReference type="ARBA" id="ARBA00022932"/>
    </source>
</evidence>
<feature type="domain" description="Integrase catalytic" evidence="19">
    <location>
        <begin position="1732"/>
        <end position="1892"/>
    </location>
</feature>
<keyword evidence="7" id="KW-0255">Endonuclease</keyword>
<dbReference type="Gene3D" id="3.10.10.10">
    <property type="entry name" value="HIV Type 1 Reverse Transcriptase, subunit A, domain 1"/>
    <property type="match status" value="1"/>
</dbReference>
<dbReference type="GO" id="GO:0046872">
    <property type="term" value="F:metal ion binding"/>
    <property type="evidence" value="ECO:0007669"/>
    <property type="project" value="UniProtKB-KW"/>
</dbReference>
<evidence type="ECO:0008006" key="22">
    <source>
        <dbReference type="Google" id="ProtNLM"/>
    </source>
</evidence>
<dbReference type="InterPro" id="IPR041577">
    <property type="entry name" value="RT_RNaseH_2"/>
</dbReference>
<dbReference type="InterPro" id="IPR043128">
    <property type="entry name" value="Rev_trsase/Diguanyl_cyclase"/>
</dbReference>
<dbReference type="CDD" id="cd01647">
    <property type="entry name" value="RT_LTR"/>
    <property type="match status" value="1"/>
</dbReference>
<evidence type="ECO:0000256" key="15">
    <source>
        <dbReference type="ARBA" id="ARBA00023268"/>
    </source>
</evidence>
<dbReference type="FunFam" id="3.30.70.270:FF:000020">
    <property type="entry name" value="Transposon Tf2-6 polyprotein-like Protein"/>
    <property type="match status" value="1"/>
</dbReference>
<dbReference type="GO" id="GO:0004190">
    <property type="term" value="F:aspartic-type endopeptidase activity"/>
    <property type="evidence" value="ECO:0007669"/>
    <property type="project" value="UniProtKB-KW"/>
</dbReference>
<dbReference type="Proteomes" id="UP000265515">
    <property type="component" value="Unassembled WGS sequence"/>
</dbReference>